<dbReference type="Proteomes" id="UP000003963">
    <property type="component" value="Unassembled WGS sequence"/>
</dbReference>
<accession>D9WN01</accession>
<protein>
    <submittedName>
        <fullName evidence="1">LigA protein</fullName>
    </submittedName>
</protein>
<evidence type="ECO:0000313" key="1">
    <source>
        <dbReference type="EMBL" id="EFL21711.1"/>
    </source>
</evidence>
<dbReference type="EMBL" id="GG657754">
    <property type="protein sequence ID" value="EFL21711.1"/>
    <property type="molecule type" value="Genomic_DNA"/>
</dbReference>
<dbReference type="AlphaFoldDB" id="D9WN01"/>
<dbReference type="STRING" id="457427.SSOG_01423"/>
<keyword evidence="2" id="KW-1185">Reference proteome</keyword>
<gene>
    <name evidence="1" type="ORF">SSOG_01423</name>
</gene>
<proteinExistence type="predicted"/>
<reference evidence="1 2" key="1">
    <citation type="submission" date="2009-02" db="EMBL/GenBank/DDBJ databases">
        <title>Annotation of Streptomyces hygroscopicus strain ATCC 53653.</title>
        <authorList>
            <consortium name="The Broad Institute Genome Sequencing Platform"/>
            <consortium name="Broad Institute Microbial Sequencing Center"/>
            <person name="Fischbach M."/>
            <person name="Godfrey P."/>
            <person name="Ward D."/>
            <person name="Young S."/>
            <person name="Zeng Q."/>
            <person name="Koehrsen M."/>
            <person name="Alvarado L."/>
            <person name="Berlin A.M."/>
            <person name="Bochicchio J."/>
            <person name="Borenstein D."/>
            <person name="Chapman S.B."/>
            <person name="Chen Z."/>
            <person name="Engels R."/>
            <person name="Freedman E."/>
            <person name="Gellesch M."/>
            <person name="Goldberg J."/>
            <person name="Griggs A."/>
            <person name="Gujja S."/>
            <person name="Heilman E.R."/>
            <person name="Heiman D.I."/>
            <person name="Hepburn T.A."/>
            <person name="Howarth C."/>
            <person name="Jen D."/>
            <person name="Larson L."/>
            <person name="Lewis B."/>
            <person name="Mehta T."/>
            <person name="Park D."/>
            <person name="Pearson M."/>
            <person name="Richards J."/>
            <person name="Roberts A."/>
            <person name="Saif S."/>
            <person name="Shea T.D."/>
            <person name="Shenoy N."/>
            <person name="Sisk P."/>
            <person name="Stolte C."/>
            <person name="Sykes S.N."/>
            <person name="Thomson T."/>
            <person name="Walk T."/>
            <person name="White J."/>
            <person name="Yandava C."/>
            <person name="Straight P."/>
            <person name="Clardy J."/>
            <person name="Hung D."/>
            <person name="Kolter R."/>
            <person name="Mekalanos J."/>
            <person name="Walker S."/>
            <person name="Walsh C.T."/>
            <person name="Wieland-Brown L.C."/>
            <person name="Haas B."/>
            <person name="Nusbaum C."/>
            <person name="Birren B."/>
        </authorList>
    </citation>
    <scope>NUCLEOTIDE SEQUENCE [LARGE SCALE GENOMIC DNA]</scope>
    <source>
        <strain evidence="1 2">ATCC 53653</strain>
    </source>
</reference>
<sequence>MWTAREEPGPATADVTRAVHGPNWLLQSTTADGLVRLHNHGSEHLPPPGDPDQDDPYYARLAYSTATGPVPYGAAPDNHFGLLSGGDRVSLRTRLEPLGAGDGWAASRHHARVVGEERPDEVRITGLVLAHGAAEVRVHLVAGAAPGHPVRQTGWAVPDDGPRSELLPLHGLLTADPLPAAATAFSGRAIAPALTGETTGGAAGDLFVCLARLTAEPDPAPLETLARVDVAPADGGYEVRVAWWDGAACRAHLSEQALRIAPAIPAPVSRS</sequence>
<organism evidence="1 2">
    <name type="scientific">Streptomyces himastatinicus ATCC 53653</name>
    <dbReference type="NCBI Taxonomy" id="457427"/>
    <lineage>
        <taxon>Bacteria</taxon>
        <taxon>Bacillati</taxon>
        <taxon>Actinomycetota</taxon>
        <taxon>Actinomycetes</taxon>
        <taxon>Kitasatosporales</taxon>
        <taxon>Streptomycetaceae</taxon>
        <taxon>Streptomyces</taxon>
        <taxon>Streptomyces violaceusniger group</taxon>
    </lineage>
</organism>
<dbReference type="HOGENOM" id="CLU_1098021_0_0_11"/>
<name>D9WN01_9ACTN</name>
<evidence type="ECO:0000313" key="2">
    <source>
        <dbReference type="Proteomes" id="UP000003963"/>
    </source>
</evidence>